<dbReference type="GO" id="GO:0030246">
    <property type="term" value="F:carbohydrate binding"/>
    <property type="evidence" value="ECO:0007669"/>
    <property type="project" value="UniProtKB-KW"/>
</dbReference>
<dbReference type="InterPro" id="IPR009169">
    <property type="entry name" value="Calreticulin"/>
</dbReference>
<dbReference type="GO" id="GO:0005509">
    <property type="term" value="F:calcium ion binding"/>
    <property type="evidence" value="ECO:0007669"/>
    <property type="project" value="InterPro"/>
</dbReference>
<dbReference type="Gene3D" id="2.10.250.10">
    <property type="entry name" value="Calreticulin/calnexin, P domain"/>
    <property type="match status" value="1"/>
</dbReference>
<evidence type="ECO:0000256" key="1">
    <source>
        <dbReference type="ARBA" id="ARBA00004319"/>
    </source>
</evidence>
<keyword evidence="7 11" id="KW-0256">Endoplasmic reticulum</keyword>
<dbReference type="GO" id="GO:0006457">
    <property type="term" value="P:protein folding"/>
    <property type="evidence" value="ECO:0007669"/>
    <property type="project" value="InterPro"/>
</dbReference>
<keyword evidence="4" id="KW-0732">Signal</keyword>
<evidence type="ECO:0000256" key="7">
    <source>
        <dbReference type="ARBA" id="ARBA00022824"/>
    </source>
</evidence>
<evidence type="ECO:0000256" key="3">
    <source>
        <dbReference type="ARBA" id="ARBA00022723"/>
    </source>
</evidence>
<feature type="disulfide bond" evidence="13">
    <location>
        <begin position="107"/>
        <end position="139"/>
    </location>
</feature>
<keyword evidence="6" id="KW-0677">Repeat</keyword>
<keyword evidence="10 11" id="KW-0143">Chaperone</keyword>
<keyword evidence="8" id="KW-0862">Zinc</keyword>
<dbReference type="SUPFAM" id="SSF49899">
    <property type="entry name" value="Concanavalin A-like lectins/glucanases"/>
    <property type="match status" value="1"/>
</dbReference>
<evidence type="ECO:0000256" key="9">
    <source>
        <dbReference type="ARBA" id="ARBA00022837"/>
    </source>
</evidence>
<feature type="binding site" evidence="12">
    <location>
        <position position="111"/>
    </location>
    <ligand>
        <name>an alpha-D-glucoside</name>
        <dbReference type="ChEBI" id="CHEBI:22390"/>
    </ligand>
</feature>
<evidence type="ECO:0000256" key="10">
    <source>
        <dbReference type="ARBA" id="ARBA00023186"/>
    </source>
</evidence>
<dbReference type="GO" id="GO:0036503">
    <property type="term" value="P:ERAD pathway"/>
    <property type="evidence" value="ECO:0007669"/>
    <property type="project" value="TreeGrafter"/>
</dbReference>
<dbReference type="InterPro" id="IPR013320">
    <property type="entry name" value="ConA-like_dom_sf"/>
</dbReference>
<dbReference type="InterPro" id="IPR001580">
    <property type="entry name" value="Calret/calnex"/>
</dbReference>
<dbReference type="EMBL" id="CAIX01000442">
    <property type="protein sequence ID" value="CCI10902.1"/>
    <property type="molecule type" value="Genomic_DNA"/>
</dbReference>
<dbReference type="InterPro" id="IPR009033">
    <property type="entry name" value="Calreticulin/calnexin_P_dom_sf"/>
</dbReference>
<feature type="compositionally biased region" description="Acidic residues" evidence="15">
    <location>
        <begin position="256"/>
        <end position="267"/>
    </location>
</feature>
<feature type="compositionally biased region" description="Acidic residues" evidence="15">
    <location>
        <begin position="393"/>
        <end position="407"/>
    </location>
</feature>
<dbReference type="GO" id="GO:0005788">
    <property type="term" value="C:endoplasmic reticulum lumen"/>
    <property type="evidence" value="ECO:0007669"/>
    <property type="project" value="UniProtKB-SubCell"/>
</dbReference>
<dbReference type="PANTHER" id="PTHR11073">
    <property type="entry name" value="CALRETICULIN AND CALNEXIN"/>
    <property type="match status" value="1"/>
</dbReference>
<keyword evidence="9" id="KW-0106">Calcium</keyword>
<organism evidence="16 17">
    <name type="scientific">Albugo candida</name>
    <dbReference type="NCBI Taxonomy" id="65357"/>
    <lineage>
        <taxon>Eukaryota</taxon>
        <taxon>Sar</taxon>
        <taxon>Stramenopiles</taxon>
        <taxon>Oomycota</taxon>
        <taxon>Peronosporomycetes</taxon>
        <taxon>Albuginales</taxon>
        <taxon>Albuginaceae</taxon>
        <taxon>Albugo</taxon>
    </lineage>
</organism>
<feature type="binding site" evidence="12">
    <location>
        <position position="137"/>
    </location>
    <ligand>
        <name>an alpha-D-glucoside</name>
        <dbReference type="ChEBI" id="CHEBI:22390"/>
    </ligand>
</feature>
<evidence type="ECO:0000256" key="11">
    <source>
        <dbReference type="PIRNR" id="PIRNR002356"/>
    </source>
</evidence>
<evidence type="ECO:0000256" key="15">
    <source>
        <dbReference type="SAM" id="MobiDB-lite"/>
    </source>
</evidence>
<evidence type="ECO:0000256" key="5">
    <source>
        <dbReference type="ARBA" id="ARBA00022734"/>
    </source>
</evidence>
<keyword evidence="3" id="KW-0479">Metal-binding</keyword>
<dbReference type="AlphaFoldDB" id="A0A024FVF8"/>
<keyword evidence="5" id="KW-0430">Lectin</keyword>
<feature type="region of interest" description="Disordered" evidence="15">
    <location>
        <begin position="233"/>
        <end position="279"/>
    </location>
</feature>
<dbReference type="SUPFAM" id="SSF63887">
    <property type="entry name" value="P-domain of calnexin/calreticulin"/>
    <property type="match status" value="1"/>
</dbReference>
<dbReference type="Pfam" id="PF00262">
    <property type="entry name" value="Calreticulin"/>
    <property type="match status" value="2"/>
</dbReference>
<dbReference type="GO" id="GO:0005789">
    <property type="term" value="C:endoplasmic reticulum membrane"/>
    <property type="evidence" value="ECO:0007669"/>
    <property type="project" value="TreeGrafter"/>
</dbReference>
<dbReference type="OrthoDB" id="1938156at2759"/>
<evidence type="ECO:0000256" key="12">
    <source>
        <dbReference type="PIRSR" id="PIRSR002356-1"/>
    </source>
</evidence>
<protein>
    <recommendedName>
        <fullName evidence="11">Calreticulin</fullName>
    </recommendedName>
</protein>
<evidence type="ECO:0000256" key="8">
    <source>
        <dbReference type="ARBA" id="ARBA00022833"/>
    </source>
</evidence>
<evidence type="ECO:0000313" key="17">
    <source>
        <dbReference type="Proteomes" id="UP000053237"/>
    </source>
</evidence>
<dbReference type="Gene3D" id="2.60.120.200">
    <property type="match status" value="1"/>
</dbReference>
<comment type="subcellular location">
    <subcellularLocation>
        <location evidence="1 11">Endoplasmic reticulum lumen</location>
    </subcellularLocation>
</comment>
<evidence type="ECO:0000256" key="4">
    <source>
        <dbReference type="ARBA" id="ARBA00022729"/>
    </source>
</evidence>
<comment type="caution">
    <text evidence="16">The sequence shown here is derived from an EMBL/GenBank/DDBJ whole genome shotgun (WGS) entry which is preliminary data.</text>
</comment>
<evidence type="ECO:0000313" key="16">
    <source>
        <dbReference type="EMBL" id="CCI10902.1"/>
    </source>
</evidence>
<reference evidence="16 17" key="1">
    <citation type="submission" date="2012-05" db="EMBL/GenBank/DDBJ databases">
        <title>Recombination and specialization in a pathogen metapopulation.</title>
        <authorList>
            <person name="Gardiner A."/>
            <person name="Kemen E."/>
            <person name="Schultz-Larsen T."/>
            <person name="MacLean D."/>
            <person name="Van Oosterhout C."/>
            <person name="Jones J.D.G."/>
        </authorList>
    </citation>
    <scope>NUCLEOTIDE SEQUENCE [LARGE SCALE GENOMIC DNA]</scope>
    <source>
        <strain evidence="16 17">Ac Nc2</strain>
    </source>
</reference>
<feature type="binding site" evidence="12">
    <location>
        <position position="130"/>
    </location>
    <ligand>
        <name>an alpha-D-glucoside</name>
        <dbReference type="ChEBI" id="CHEBI:22390"/>
    </ligand>
</feature>
<dbReference type="GO" id="GO:0051082">
    <property type="term" value="F:unfolded protein binding"/>
    <property type="evidence" value="ECO:0007669"/>
    <property type="project" value="InterPro"/>
</dbReference>
<evidence type="ECO:0000256" key="2">
    <source>
        <dbReference type="ARBA" id="ARBA00010983"/>
    </source>
</evidence>
<feature type="binding site" evidence="12">
    <location>
        <position position="325"/>
    </location>
    <ligand>
        <name>an alpha-D-glucoside</name>
        <dbReference type="ChEBI" id="CHEBI:22390"/>
    </ligand>
</feature>
<keyword evidence="17" id="KW-1185">Reference proteome</keyword>
<sequence>MRPATYLAATCLSLTYGVRGTVYFHEDFNDEKWSDRWVQSEWKSSDQVGAFKQVEGKYFTDKNDKAIKTSEDARFYALTSKFTQAFDNLDKDFYLSYFMQHEQYIDCGGAYVKVLPEGLDQKKFGGDAPYNVMFGPDSCGSSRRTHAILNYARPNTEAVNMDHTSEISDDVNTQAHVYSLVLKKDNTYEVRIDGVVKYSGSMHENWPFQPEKQIPDPSVSKPADWVDETEIVDPEDVKPDNWDDIPATIPDKDATEPEDWDEEEDGEWQPPQIDNPDYKGEWKPKMIKNPAYKGEWVHPLIDNPEYFEDDKVHHVVKNALYIGFDLWQVTSGTLFDDILVTDDADTFKQHESTVMEKVESIKQQKLDVEEAERKKAEAERAAKGDDAGHEAGDAEDDEELDLSEDETSATPKDEKVATSDHEEMDDSEQETEKDEL</sequence>
<dbReference type="InterPro" id="IPR018124">
    <property type="entry name" value="Calret/calnex_CS"/>
</dbReference>
<feature type="compositionally biased region" description="Basic and acidic residues" evidence="15">
    <location>
        <begin position="365"/>
        <end position="392"/>
    </location>
</feature>
<dbReference type="PIRSF" id="PIRSF002356">
    <property type="entry name" value="Calreticulin"/>
    <property type="match status" value="1"/>
</dbReference>
<feature type="compositionally biased region" description="Basic and acidic residues" evidence="15">
    <location>
        <begin position="411"/>
        <end position="421"/>
    </location>
</feature>
<dbReference type="PANTHER" id="PTHR11073:SF2">
    <property type="entry name" value="CALRETICULIN"/>
    <property type="match status" value="1"/>
</dbReference>
<dbReference type="Proteomes" id="UP000053237">
    <property type="component" value="Unassembled WGS sequence"/>
</dbReference>
<dbReference type="InParanoid" id="A0A024FVF8"/>
<dbReference type="FunFam" id="2.10.250.10:FF:000002">
    <property type="entry name" value="Calreticulin"/>
    <property type="match status" value="1"/>
</dbReference>
<gene>
    <name evidence="16" type="ORF">BN9_119340</name>
</gene>
<proteinExistence type="inferred from homology"/>
<evidence type="ECO:0000256" key="13">
    <source>
        <dbReference type="PIRSR" id="PIRSR002356-3"/>
    </source>
</evidence>
<dbReference type="PRINTS" id="PR00626">
    <property type="entry name" value="CALRETICULIN"/>
</dbReference>
<evidence type="ECO:0000256" key="14">
    <source>
        <dbReference type="RuleBase" id="RU362126"/>
    </source>
</evidence>
<name>A0A024FVF8_9STRA</name>
<keyword evidence="13" id="KW-1015">Disulfide bond</keyword>
<feature type="compositionally biased region" description="Acidic residues" evidence="15">
    <location>
        <begin position="422"/>
        <end position="436"/>
    </location>
</feature>
<comment type="similarity">
    <text evidence="2 11 14">Belongs to the calreticulin family.</text>
</comment>
<feature type="region of interest" description="Disordered" evidence="15">
    <location>
        <begin position="365"/>
        <end position="436"/>
    </location>
</feature>
<feature type="binding site" evidence="12">
    <location>
        <position position="113"/>
    </location>
    <ligand>
        <name>an alpha-D-glucoside</name>
        <dbReference type="ChEBI" id="CHEBI:22390"/>
    </ligand>
</feature>
<evidence type="ECO:0000256" key="6">
    <source>
        <dbReference type="ARBA" id="ARBA00022737"/>
    </source>
</evidence>
<dbReference type="STRING" id="65357.A0A024FVF8"/>
<dbReference type="PROSITE" id="PS00804">
    <property type="entry name" value="CALRETICULIN_2"/>
    <property type="match status" value="1"/>
</dbReference>
<accession>A0A024FVF8</accession>